<proteinExistence type="predicted"/>
<dbReference type="InterPro" id="IPR013784">
    <property type="entry name" value="Carb-bd-like_fold"/>
</dbReference>
<sequence length="368" mass="39127">MAMTFSARRFRPRRGGPRSAAGPLLAAGLAALVLGISGCAGGSDSPVPAGPSESERVSAGPSRREAPGDTAGPPGQAAWVSLQGQVVWSGPMPAIADCMAIRTTGAGGVALQAVPHPNRLQREPVHGGVAEAFVWLEPLSPRRDGETTPAASRQEEGAAPEPGAAAHWPPLHVRLHNQALFIEQGKRSGRLGIAAAGAEITITGEGEGFYALAGRGAAFFRWAVPAGCSPLVRRLPPLRREVGPSRAVDDAVPADSPASPWPIIELFDDARRYWTRAYILVCDHPYAAVTDAQGRFQWPAVPAGEWELIVWHPSWTVRRQERDPESTLVVRQFFTAPHVRRRTLKLSPIPAAAPPVPLVIELSAPASR</sequence>
<dbReference type="RefSeq" id="WP_194538095.1">
    <property type="nucleotide sequence ID" value="NZ_JACEFB010000007.1"/>
</dbReference>
<evidence type="ECO:0008006" key="4">
    <source>
        <dbReference type="Google" id="ProtNLM"/>
    </source>
</evidence>
<feature type="region of interest" description="Disordered" evidence="1">
    <location>
        <begin position="43"/>
        <end position="77"/>
    </location>
</feature>
<feature type="region of interest" description="Disordered" evidence="1">
    <location>
        <begin position="1"/>
        <end position="20"/>
    </location>
</feature>
<gene>
    <name evidence="2" type="ORF">H0921_10805</name>
</gene>
<dbReference type="GO" id="GO:0030246">
    <property type="term" value="F:carbohydrate binding"/>
    <property type="evidence" value="ECO:0007669"/>
    <property type="project" value="InterPro"/>
</dbReference>
<name>A0A7V8VEN3_9BACT</name>
<evidence type="ECO:0000313" key="3">
    <source>
        <dbReference type="Proteomes" id="UP000542342"/>
    </source>
</evidence>
<evidence type="ECO:0000256" key="1">
    <source>
        <dbReference type="SAM" id="MobiDB-lite"/>
    </source>
</evidence>
<feature type="region of interest" description="Disordered" evidence="1">
    <location>
        <begin position="140"/>
        <end position="163"/>
    </location>
</feature>
<dbReference type="EMBL" id="JACEFB010000007">
    <property type="protein sequence ID" value="MBA2226650.1"/>
    <property type="molecule type" value="Genomic_DNA"/>
</dbReference>
<comment type="caution">
    <text evidence="2">The sequence shown here is derived from an EMBL/GenBank/DDBJ whole genome shotgun (WGS) entry which is preliminary data.</text>
</comment>
<protein>
    <recommendedName>
        <fullName evidence="4">Carboxypeptidase regulatory-like domain-containing protein</fullName>
    </recommendedName>
</protein>
<dbReference type="SUPFAM" id="SSF49452">
    <property type="entry name" value="Starch-binding domain-like"/>
    <property type="match status" value="1"/>
</dbReference>
<organism evidence="2 3">
    <name type="scientific">Thermogemmata fonticola</name>
    <dbReference type="NCBI Taxonomy" id="2755323"/>
    <lineage>
        <taxon>Bacteria</taxon>
        <taxon>Pseudomonadati</taxon>
        <taxon>Planctomycetota</taxon>
        <taxon>Planctomycetia</taxon>
        <taxon>Gemmatales</taxon>
        <taxon>Gemmataceae</taxon>
        <taxon>Thermogemmata</taxon>
    </lineage>
</organism>
<accession>A0A7V8VEN3</accession>
<evidence type="ECO:0000313" key="2">
    <source>
        <dbReference type="EMBL" id="MBA2226650.1"/>
    </source>
</evidence>
<keyword evidence="3" id="KW-1185">Reference proteome</keyword>
<dbReference type="Proteomes" id="UP000542342">
    <property type="component" value="Unassembled WGS sequence"/>
</dbReference>
<dbReference type="AlphaFoldDB" id="A0A7V8VEN3"/>
<reference evidence="2 3" key="1">
    <citation type="submission" date="2020-07" db="EMBL/GenBank/DDBJ databases">
        <title>Thermogemmata thermophila gen. nov., sp. nov., a novel moderate thermophilic planctomycete from a Kamchatka hot spring.</title>
        <authorList>
            <person name="Elcheninov A.G."/>
            <person name="Podosokorskaya O.A."/>
            <person name="Kovaleva O.L."/>
            <person name="Novikov A."/>
            <person name="Bonch-Osmolovskaya E.A."/>
            <person name="Toshchakov S.V."/>
            <person name="Kublanov I.V."/>
        </authorList>
    </citation>
    <scope>NUCLEOTIDE SEQUENCE [LARGE SCALE GENOMIC DNA]</scope>
    <source>
        <strain evidence="2 3">2918</strain>
    </source>
</reference>